<sequence length="326" mass="35255">MLPKVLGVAVLALVLVRSGDLWHLVGDWWGGRLTGDSTVLGWKLRYWGRLGKSCQFTGGVTVVLKIIGPERFSEWSAAWEARRERALTAVEQAVAVYPLTALRQAMGTSLVRTRHYAIPEGGSWSREEVWTGGPPHVGTAPVDQAEVDAWHTAALTAVESAHGCAEPHHPEACPEQIAFARAAVDRFLRERLGPAEWNRVTALSTTVLNAPILFRASQAGVVILLMLAGGLYALRMASAPGTALLMLIVCAGAFALGLVVVGTEDPPRSRRDVAVFRRVVRLWTAPVAAAMRGLAILLVKARPGHAVEWFAFWAFLVGFGLDFLAS</sequence>
<evidence type="ECO:0000313" key="3">
    <source>
        <dbReference type="Proteomes" id="UP000325787"/>
    </source>
</evidence>
<dbReference type="OrthoDB" id="4567441at2"/>
<feature type="transmembrane region" description="Helical" evidence="1">
    <location>
        <begin position="282"/>
        <end position="299"/>
    </location>
</feature>
<keyword evidence="3" id="KW-1185">Reference proteome</keyword>
<dbReference type="Proteomes" id="UP000325787">
    <property type="component" value="Chromosome"/>
</dbReference>
<dbReference type="EMBL" id="CP034550">
    <property type="protein sequence ID" value="QFZ16717.1"/>
    <property type="molecule type" value="Genomic_DNA"/>
</dbReference>
<keyword evidence="1" id="KW-1133">Transmembrane helix</keyword>
<organism evidence="2 3">
    <name type="scientific">Saccharothrix syringae</name>
    <name type="common">Nocardiopsis syringae</name>
    <dbReference type="NCBI Taxonomy" id="103733"/>
    <lineage>
        <taxon>Bacteria</taxon>
        <taxon>Bacillati</taxon>
        <taxon>Actinomycetota</taxon>
        <taxon>Actinomycetes</taxon>
        <taxon>Pseudonocardiales</taxon>
        <taxon>Pseudonocardiaceae</taxon>
        <taxon>Saccharothrix</taxon>
    </lineage>
</organism>
<keyword evidence="1" id="KW-0812">Transmembrane</keyword>
<feature type="transmembrane region" description="Helical" evidence="1">
    <location>
        <begin position="306"/>
        <end position="325"/>
    </location>
</feature>
<keyword evidence="1" id="KW-0472">Membrane</keyword>
<gene>
    <name evidence="2" type="ORF">EKG83_03900</name>
</gene>
<protein>
    <submittedName>
        <fullName evidence="2">Uncharacterized protein</fullName>
    </submittedName>
</protein>
<evidence type="ECO:0000256" key="1">
    <source>
        <dbReference type="SAM" id="Phobius"/>
    </source>
</evidence>
<dbReference type="AlphaFoldDB" id="A0A5Q0GRM9"/>
<feature type="transmembrane region" description="Helical" evidence="1">
    <location>
        <begin position="241"/>
        <end position="262"/>
    </location>
</feature>
<name>A0A5Q0GRM9_SACSY</name>
<dbReference type="RefSeq" id="WP_033430462.1">
    <property type="nucleotide sequence ID" value="NZ_CP034550.1"/>
</dbReference>
<evidence type="ECO:0000313" key="2">
    <source>
        <dbReference type="EMBL" id="QFZ16717.1"/>
    </source>
</evidence>
<accession>A0A5Q0GRM9</accession>
<reference evidence="3" key="1">
    <citation type="journal article" date="2021" name="Curr. Microbiol.">
        <title>Complete genome of nocamycin-producing strain Saccharothrix syringae NRRL B-16468 reveals the biosynthetic potential for secondary metabolites.</title>
        <authorList>
            <person name="Mo X."/>
            <person name="Yang S."/>
        </authorList>
    </citation>
    <scope>NUCLEOTIDE SEQUENCE [LARGE SCALE GENOMIC DNA]</scope>
    <source>
        <strain evidence="3">ATCC 51364 / DSM 43886 / JCM 6844 / KCTC 9398 / NBRC 14523 / NRRL B-16468 / INA 2240</strain>
    </source>
</reference>
<dbReference type="KEGG" id="ssyi:EKG83_03900"/>
<proteinExistence type="predicted"/>
<feature type="transmembrane region" description="Helical" evidence="1">
    <location>
        <begin position="212"/>
        <end position="234"/>
    </location>
</feature>